<feature type="domain" description="UBX" evidence="3">
    <location>
        <begin position="505"/>
        <end position="590"/>
    </location>
</feature>
<dbReference type="GO" id="GO:0036503">
    <property type="term" value="P:ERAD pathway"/>
    <property type="evidence" value="ECO:0007669"/>
    <property type="project" value="TreeGrafter"/>
</dbReference>
<feature type="region of interest" description="Disordered" evidence="2">
    <location>
        <begin position="357"/>
        <end position="391"/>
    </location>
</feature>
<dbReference type="Gene3D" id="3.10.20.90">
    <property type="entry name" value="Phosphatidylinositol 3-kinase Catalytic Subunit, Chain A, domain 1"/>
    <property type="match status" value="1"/>
</dbReference>
<feature type="compositionally biased region" description="Low complexity" evidence="2">
    <location>
        <begin position="357"/>
        <end position="370"/>
    </location>
</feature>
<dbReference type="PANTHER" id="PTHR23322:SF1">
    <property type="entry name" value="FAS-ASSOCIATED FACTOR 2"/>
    <property type="match status" value="1"/>
</dbReference>
<reference evidence="4 5" key="1">
    <citation type="submission" date="2019-12" db="EMBL/GenBank/DDBJ databases">
        <authorList>
            <person name="Floudas D."/>
            <person name="Bentzer J."/>
            <person name="Ahren D."/>
            <person name="Johansson T."/>
            <person name="Persson P."/>
            <person name="Tunlid A."/>
        </authorList>
    </citation>
    <scope>NUCLEOTIDE SEQUENCE [LARGE SCALE GENOMIC DNA]</scope>
    <source>
        <strain evidence="4 5">CBS 102.39</strain>
    </source>
</reference>
<evidence type="ECO:0000256" key="2">
    <source>
        <dbReference type="SAM" id="MobiDB-lite"/>
    </source>
</evidence>
<protein>
    <recommendedName>
        <fullName evidence="3">UBX domain-containing protein</fullName>
    </recommendedName>
</protein>
<feature type="compositionally biased region" description="Polar residues" evidence="2">
    <location>
        <begin position="371"/>
        <end position="391"/>
    </location>
</feature>
<feature type="compositionally biased region" description="Polar residues" evidence="2">
    <location>
        <begin position="232"/>
        <end position="253"/>
    </location>
</feature>
<evidence type="ECO:0000256" key="1">
    <source>
        <dbReference type="ARBA" id="ARBA00023054"/>
    </source>
</evidence>
<organism evidence="4 5">
    <name type="scientific">Agrocybe pediades</name>
    <dbReference type="NCBI Taxonomy" id="84607"/>
    <lineage>
        <taxon>Eukaryota</taxon>
        <taxon>Fungi</taxon>
        <taxon>Dikarya</taxon>
        <taxon>Basidiomycota</taxon>
        <taxon>Agaricomycotina</taxon>
        <taxon>Agaricomycetes</taxon>
        <taxon>Agaricomycetidae</taxon>
        <taxon>Agaricales</taxon>
        <taxon>Agaricineae</taxon>
        <taxon>Strophariaceae</taxon>
        <taxon>Agrocybe</taxon>
    </lineage>
</organism>
<dbReference type="InterPro" id="IPR029071">
    <property type="entry name" value="Ubiquitin-like_domsf"/>
</dbReference>
<evidence type="ECO:0000313" key="4">
    <source>
        <dbReference type="EMBL" id="KAF4610079.1"/>
    </source>
</evidence>
<dbReference type="GO" id="GO:0005783">
    <property type="term" value="C:endoplasmic reticulum"/>
    <property type="evidence" value="ECO:0007669"/>
    <property type="project" value="TreeGrafter"/>
</dbReference>
<dbReference type="Gene3D" id="3.40.30.10">
    <property type="entry name" value="Glutaredoxin"/>
    <property type="match status" value="1"/>
</dbReference>
<dbReference type="SUPFAM" id="SSF54236">
    <property type="entry name" value="Ubiquitin-like"/>
    <property type="match status" value="1"/>
</dbReference>
<dbReference type="PROSITE" id="PS50033">
    <property type="entry name" value="UBX"/>
    <property type="match status" value="1"/>
</dbReference>
<accession>A0A8H4VJE0</accession>
<dbReference type="GO" id="GO:0043130">
    <property type="term" value="F:ubiquitin binding"/>
    <property type="evidence" value="ECO:0007669"/>
    <property type="project" value="TreeGrafter"/>
</dbReference>
<dbReference type="InterPro" id="IPR036249">
    <property type="entry name" value="Thioredoxin-like_sf"/>
</dbReference>
<dbReference type="AlphaFoldDB" id="A0A8H4VJE0"/>
<sequence length="641" mass="72785">MPCLGEIRTRISKVDKQTNRGRPAQVPPTLRVTKYERSVTAMSSIQRELYWNFIKLSMDGLNDSQRRAIFQLREIINGADEEVAVSVLESVDWDVQLFTHEKRAAELVFGNTTNSQSHAPTSTAFDVDDSRQGEGDEEVPLRRARQQQPSLFAFARPLLSLITFPLHVLSSVFRFIFAILRIPIPQLRFTGLNFYRPLRPRPVSRGGPDRWLRELEEETGAISIGRSKPLRGTTSSLSMDPGQSSLTSRSNITNGYSDDGRKYLPDFTTSTYEDMLHTCEKEAKIGCVILVSDEHDDVPEFKRSTLTDPAFVKTLYENDIIVWGGDVRYREAWNAAEKLQATTYPFVAFLALQPRRSPASSSSSRSTSPSLTVLSRHQGKSTPASGPTSAQTLVDHLQRQLLPRVTPFLDRIVATQREREHDRRMREEQDRAFQDSARRDKERIEAKIAAEKAEREARQRAEAEAALAERKRIQEVEQARVREAERMTWRRWTRRNLCQEQSGDNSPKNLRIAIRLPDGKRVVHAFSDLANTTSLYAFVDSQFIPPQYSESDDPISIAGQEGMGERALEKQVSQDPDNYWGFRIALAYPRVEIPWTPGVKLHDIEHLKRGGQVVVELTGGKAASANREDEDDDGYHTEDSE</sequence>
<comment type="caution">
    <text evidence="4">The sequence shown here is derived from an EMBL/GenBank/DDBJ whole genome shotgun (WGS) entry which is preliminary data.</text>
</comment>
<name>A0A8H4VJE0_9AGAR</name>
<feature type="region of interest" description="Disordered" evidence="2">
    <location>
        <begin position="618"/>
        <end position="641"/>
    </location>
</feature>
<dbReference type="InterPro" id="IPR006577">
    <property type="entry name" value="UAS"/>
</dbReference>
<feature type="region of interest" description="Disordered" evidence="2">
    <location>
        <begin position="111"/>
        <end position="144"/>
    </location>
</feature>
<proteinExistence type="predicted"/>
<feature type="compositionally biased region" description="Polar residues" evidence="2">
    <location>
        <begin position="111"/>
        <end position="124"/>
    </location>
</feature>
<dbReference type="SMART" id="SM00594">
    <property type="entry name" value="UAS"/>
    <property type="match status" value="1"/>
</dbReference>
<dbReference type="PANTHER" id="PTHR23322">
    <property type="entry name" value="FAS-ASSOCIATED PROTEIN"/>
    <property type="match status" value="1"/>
</dbReference>
<dbReference type="SUPFAM" id="SSF52833">
    <property type="entry name" value="Thioredoxin-like"/>
    <property type="match status" value="1"/>
</dbReference>
<dbReference type="InterPro" id="IPR001012">
    <property type="entry name" value="UBX_dom"/>
</dbReference>
<dbReference type="InterPro" id="IPR050730">
    <property type="entry name" value="UBX_domain-protein"/>
</dbReference>
<evidence type="ECO:0000259" key="3">
    <source>
        <dbReference type="PROSITE" id="PS50033"/>
    </source>
</evidence>
<feature type="region of interest" description="Disordered" evidence="2">
    <location>
        <begin position="223"/>
        <end position="253"/>
    </location>
</feature>
<dbReference type="EMBL" id="JAACJL010000059">
    <property type="protein sequence ID" value="KAF4610079.1"/>
    <property type="molecule type" value="Genomic_DNA"/>
</dbReference>
<keyword evidence="5" id="KW-1185">Reference proteome</keyword>
<gene>
    <name evidence="4" type="ORF">D9613_010603</name>
</gene>
<evidence type="ECO:0000313" key="5">
    <source>
        <dbReference type="Proteomes" id="UP000521872"/>
    </source>
</evidence>
<feature type="region of interest" description="Disordered" evidence="2">
    <location>
        <begin position="417"/>
        <end position="439"/>
    </location>
</feature>
<dbReference type="Pfam" id="PF00789">
    <property type="entry name" value="UBX"/>
    <property type="match status" value="1"/>
</dbReference>
<dbReference type="Proteomes" id="UP000521872">
    <property type="component" value="Unassembled WGS sequence"/>
</dbReference>
<keyword evidence="1" id="KW-0175">Coiled coil</keyword>